<dbReference type="Proteomes" id="UP000266841">
    <property type="component" value="Unassembled WGS sequence"/>
</dbReference>
<dbReference type="EMBL" id="AGNL01020217">
    <property type="protein sequence ID" value="EJK61277.1"/>
    <property type="molecule type" value="Genomic_DNA"/>
</dbReference>
<accession>K0SSN0</accession>
<feature type="non-terminal residue" evidence="2">
    <location>
        <position position="1"/>
    </location>
</feature>
<sequence>SWVARARFEKLSWGSCGIERPPALRPPIFDNGRHSVVTSTLTLGAQRKNAHNIRSPSEVSEPCQEEPDANSAPKTRKTVTMISTCGLAELKGLTGAQHFLLLAATALLFNCRITDAGDDAPAVVVKVTEALKVSAQSSLLNMTLTPFSTTMTPLSTR</sequence>
<feature type="region of interest" description="Disordered" evidence="1">
    <location>
        <begin position="49"/>
        <end position="75"/>
    </location>
</feature>
<name>K0SSN0_THAOC</name>
<comment type="caution">
    <text evidence="2">The sequence shown here is derived from an EMBL/GenBank/DDBJ whole genome shotgun (WGS) entry which is preliminary data.</text>
</comment>
<reference evidence="2 3" key="1">
    <citation type="journal article" date="2012" name="Genome Biol.">
        <title>Genome and low-iron response of an oceanic diatom adapted to chronic iron limitation.</title>
        <authorList>
            <person name="Lommer M."/>
            <person name="Specht M."/>
            <person name="Roy A.S."/>
            <person name="Kraemer L."/>
            <person name="Andreson R."/>
            <person name="Gutowska M.A."/>
            <person name="Wolf J."/>
            <person name="Bergner S.V."/>
            <person name="Schilhabel M.B."/>
            <person name="Klostermeier U.C."/>
            <person name="Beiko R.G."/>
            <person name="Rosenstiel P."/>
            <person name="Hippler M."/>
            <person name="Laroche J."/>
        </authorList>
    </citation>
    <scope>NUCLEOTIDE SEQUENCE [LARGE SCALE GENOMIC DNA]</scope>
    <source>
        <strain evidence="2 3">CCMP1005</strain>
    </source>
</reference>
<protein>
    <submittedName>
        <fullName evidence="2">Uncharacterized protein</fullName>
    </submittedName>
</protein>
<organism evidence="2 3">
    <name type="scientific">Thalassiosira oceanica</name>
    <name type="common">Marine diatom</name>
    <dbReference type="NCBI Taxonomy" id="159749"/>
    <lineage>
        <taxon>Eukaryota</taxon>
        <taxon>Sar</taxon>
        <taxon>Stramenopiles</taxon>
        <taxon>Ochrophyta</taxon>
        <taxon>Bacillariophyta</taxon>
        <taxon>Coscinodiscophyceae</taxon>
        <taxon>Thalassiosirophycidae</taxon>
        <taxon>Thalassiosirales</taxon>
        <taxon>Thalassiosiraceae</taxon>
        <taxon>Thalassiosira</taxon>
    </lineage>
</organism>
<keyword evidence="3" id="KW-1185">Reference proteome</keyword>
<evidence type="ECO:0000313" key="2">
    <source>
        <dbReference type="EMBL" id="EJK61277.1"/>
    </source>
</evidence>
<evidence type="ECO:0000313" key="3">
    <source>
        <dbReference type="Proteomes" id="UP000266841"/>
    </source>
</evidence>
<gene>
    <name evidence="2" type="ORF">THAOC_18269</name>
</gene>
<evidence type="ECO:0000256" key="1">
    <source>
        <dbReference type="SAM" id="MobiDB-lite"/>
    </source>
</evidence>
<dbReference type="AlphaFoldDB" id="K0SSN0"/>
<proteinExistence type="predicted"/>